<dbReference type="GO" id="GO:0016757">
    <property type="term" value="F:glycosyltransferase activity"/>
    <property type="evidence" value="ECO:0007669"/>
    <property type="project" value="UniProtKB-KW"/>
</dbReference>
<evidence type="ECO:0000313" key="6">
    <source>
        <dbReference type="Proteomes" id="UP000631114"/>
    </source>
</evidence>
<gene>
    <name evidence="5" type="ORF">IFM89_038248</name>
</gene>
<keyword evidence="2" id="KW-0333">Golgi apparatus</keyword>
<evidence type="ECO:0000256" key="2">
    <source>
        <dbReference type="RuleBase" id="RU363055"/>
    </source>
</evidence>
<dbReference type="EC" id="2.4.2.-" evidence="2"/>
<dbReference type="Proteomes" id="UP000631114">
    <property type="component" value="Unassembled WGS sequence"/>
</dbReference>
<dbReference type="Pfam" id="PF03407">
    <property type="entry name" value="Nucleotid_trans"/>
    <property type="match status" value="1"/>
</dbReference>
<keyword evidence="2" id="KW-0735">Signal-anchor</keyword>
<comment type="similarity">
    <text evidence="1 2">Belongs to the glycosyltransferase 77 family.</text>
</comment>
<feature type="region of interest" description="Disordered" evidence="3">
    <location>
        <begin position="329"/>
        <end position="353"/>
    </location>
</feature>
<keyword evidence="2" id="KW-0961">Cell wall biogenesis/degradation</keyword>
<dbReference type="GO" id="GO:0071555">
    <property type="term" value="P:cell wall organization"/>
    <property type="evidence" value="ECO:0007669"/>
    <property type="project" value="UniProtKB-KW"/>
</dbReference>
<dbReference type="AlphaFoldDB" id="A0A835I269"/>
<keyword evidence="6" id="KW-1185">Reference proteome</keyword>
<evidence type="ECO:0000313" key="5">
    <source>
        <dbReference type="EMBL" id="KAF9607708.1"/>
    </source>
</evidence>
<dbReference type="OrthoDB" id="540503at2759"/>
<keyword evidence="2" id="KW-0812">Transmembrane</keyword>
<comment type="caution">
    <text evidence="5">The sequence shown here is derived from an EMBL/GenBank/DDBJ whole genome shotgun (WGS) entry which is preliminary data.</text>
</comment>
<comment type="subcellular location">
    <subcellularLocation>
        <location evidence="2">Golgi apparatus membrane</location>
        <topology evidence="2">Single-pass type II membrane protein</topology>
    </subcellularLocation>
</comment>
<evidence type="ECO:0000256" key="1">
    <source>
        <dbReference type="ARBA" id="ARBA00007033"/>
    </source>
</evidence>
<proteinExistence type="inferred from homology"/>
<dbReference type="InterPro" id="IPR029044">
    <property type="entry name" value="Nucleotide-diphossugar_trans"/>
</dbReference>
<dbReference type="GO" id="GO:0000139">
    <property type="term" value="C:Golgi membrane"/>
    <property type="evidence" value="ECO:0007669"/>
    <property type="project" value="UniProtKB-SubCell"/>
</dbReference>
<evidence type="ECO:0000259" key="4">
    <source>
        <dbReference type="Pfam" id="PF03407"/>
    </source>
</evidence>
<reference evidence="5 6" key="1">
    <citation type="submission" date="2020-10" db="EMBL/GenBank/DDBJ databases">
        <title>The Coptis chinensis genome and diversification of protoberbering-type alkaloids.</title>
        <authorList>
            <person name="Wang B."/>
            <person name="Shu S."/>
            <person name="Song C."/>
            <person name="Liu Y."/>
        </authorList>
    </citation>
    <scope>NUCLEOTIDE SEQUENCE [LARGE SCALE GENOMIC DNA]</scope>
    <source>
        <strain evidence="5">HL-2020</strain>
        <tissue evidence="5">Leaf</tissue>
    </source>
</reference>
<dbReference type="PANTHER" id="PTHR46038">
    <property type="entry name" value="EXPRESSED PROTEIN-RELATED"/>
    <property type="match status" value="1"/>
</dbReference>
<dbReference type="PANTHER" id="PTHR46038:SF38">
    <property type="entry name" value="GLYCOSYLTRANSFERASE-RELATED"/>
    <property type="match status" value="1"/>
</dbReference>
<keyword evidence="2" id="KW-0808">Transferase</keyword>
<dbReference type="InterPro" id="IPR044821">
    <property type="entry name" value="At1g28695/At4g15970-like"/>
</dbReference>
<dbReference type="EMBL" id="JADFTS010000005">
    <property type="protein sequence ID" value="KAF9607708.1"/>
    <property type="molecule type" value="Genomic_DNA"/>
</dbReference>
<sequence>MSMQKNWKERRETGMEVVKSFKVSKTFSVFTLVLLAFLVLYFSSNPVDNIGKSWLWKTQYQLEREELGRVLKNASMDDRTIILTTLNKAWAEPGSMLDLLLESFRIGEGTSRLLNHLVIVAMDPTAFTRCKAIHPHCFYLTTPGIDFSEDERFMSENYLKLMWRRIDFLRIVLELGYNFVFTDADIMWFRDPFPYFDSVDEIHIACDFYKGNPRDKGNRANGGFNYVKSVGATIEFYKYWYKARRLHKNQHDQQVFEIIKHEPIVAATGLRIRYLDTKYFGGFCQASKDMNKVCTMHANCCVGIEKKVPDLKAILNDWKNFTALSPQEKEAKGSSSSASPWSAPNKCKASWKH</sequence>
<name>A0A835I269_9MAGN</name>
<protein>
    <recommendedName>
        <fullName evidence="2">Glycosyltransferase</fullName>
        <ecNumber evidence="2">2.4.2.-</ecNumber>
    </recommendedName>
</protein>
<keyword evidence="2" id="KW-0328">Glycosyltransferase</keyword>
<dbReference type="SUPFAM" id="SSF53448">
    <property type="entry name" value="Nucleotide-diphospho-sugar transferases"/>
    <property type="match status" value="1"/>
</dbReference>
<evidence type="ECO:0000256" key="3">
    <source>
        <dbReference type="SAM" id="MobiDB-lite"/>
    </source>
</evidence>
<organism evidence="5 6">
    <name type="scientific">Coptis chinensis</name>
    <dbReference type="NCBI Taxonomy" id="261450"/>
    <lineage>
        <taxon>Eukaryota</taxon>
        <taxon>Viridiplantae</taxon>
        <taxon>Streptophyta</taxon>
        <taxon>Embryophyta</taxon>
        <taxon>Tracheophyta</taxon>
        <taxon>Spermatophyta</taxon>
        <taxon>Magnoliopsida</taxon>
        <taxon>Ranunculales</taxon>
        <taxon>Ranunculaceae</taxon>
        <taxon>Coptidoideae</taxon>
        <taxon>Coptis</taxon>
    </lineage>
</organism>
<dbReference type="InterPro" id="IPR005069">
    <property type="entry name" value="Nucl-diP-sugar_transferase"/>
</dbReference>
<feature type="compositionally biased region" description="Low complexity" evidence="3">
    <location>
        <begin position="334"/>
        <end position="344"/>
    </location>
</feature>
<accession>A0A835I269</accession>
<feature type="domain" description="Nucleotide-diphospho-sugar transferase" evidence="4">
    <location>
        <begin position="113"/>
        <end position="311"/>
    </location>
</feature>